<dbReference type="EMBL" id="ADAS02000004">
    <property type="protein sequence ID" value="OAV99101.1"/>
    <property type="molecule type" value="Genomic_DNA"/>
</dbReference>
<keyword evidence="2" id="KW-0812">Transmembrane</keyword>
<reference evidence="3" key="1">
    <citation type="submission" date="2009-11" db="EMBL/GenBank/DDBJ databases">
        <authorList>
            <consortium name="The Broad Institute Genome Sequencing Platform"/>
            <person name="Ward D."/>
            <person name="Feldgarden M."/>
            <person name="Earl A."/>
            <person name="Young S.K."/>
            <person name="Zeng Q."/>
            <person name="Koehrsen M."/>
            <person name="Alvarado L."/>
            <person name="Berlin A."/>
            <person name="Bochicchio J."/>
            <person name="Borenstein D."/>
            <person name="Chapman S.B."/>
            <person name="Chen Z."/>
            <person name="Engels R."/>
            <person name="Freedman E."/>
            <person name="Gellesch M."/>
            <person name="Goldberg J."/>
            <person name="Griggs A."/>
            <person name="Gujja S."/>
            <person name="Heilman E."/>
            <person name="Heiman D."/>
            <person name="Hepburn T."/>
            <person name="Howarth C."/>
            <person name="Jen D."/>
            <person name="Larson L."/>
            <person name="Lewis B."/>
            <person name="Mehta T."/>
            <person name="Park D."/>
            <person name="Pearson M."/>
            <person name="Roberts A."/>
            <person name="Saif S."/>
            <person name="Shea T."/>
            <person name="Shenoy N."/>
            <person name="Sisk P."/>
            <person name="Stolte C."/>
            <person name="Sykes S."/>
            <person name="Thomson T."/>
            <person name="Walk T."/>
            <person name="White J."/>
            <person name="Yandava C."/>
            <person name="Izard J."/>
            <person name="Baranova O.V."/>
            <person name="Blanton J.M."/>
            <person name="Tanner A.C."/>
            <person name="Dewhirst F.E."/>
            <person name="Haas B."/>
            <person name="Nusbaum C."/>
            <person name="Birren B."/>
        </authorList>
    </citation>
    <scope>NUCLEOTIDE SEQUENCE [LARGE SCALE GENOMIC DNA]</scope>
    <source>
        <strain evidence="3">1-1 BBBD Race 1</strain>
    </source>
</reference>
<dbReference type="EnsemblFungi" id="PTTG_02370-t43_1">
    <property type="protein sequence ID" value="PTTG_02370-t43_1-p1"/>
    <property type="gene ID" value="PTTG_02370"/>
</dbReference>
<dbReference type="VEuPathDB" id="FungiDB:PTTG_02370"/>
<dbReference type="Proteomes" id="UP000005240">
    <property type="component" value="Unassembled WGS sequence"/>
</dbReference>
<keyword evidence="5" id="KW-1185">Reference proteome</keyword>
<protein>
    <submittedName>
        <fullName evidence="3 4">Uncharacterized protein</fullName>
    </submittedName>
</protein>
<gene>
    <name evidence="3" type="ORF">PTTG_02370</name>
</gene>
<proteinExistence type="predicted"/>
<reference evidence="3" key="2">
    <citation type="submission" date="2016-05" db="EMBL/GenBank/DDBJ databases">
        <title>Comparative analysis highlights variable genome content of wheat rusts and divergence of the mating loci.</title>
        <authorList>
            <person name="Cuomo C.A."/>
            <person name="Bakkeren G."/>
            <person name="Szabo L."/>
            <person name="Khalil H."/>
            <person name="Joly D."/>
            <person name="Goldberg J."/>
            <person name="Young S."/>
            <person name="Zeng Q."/>
            <person name="Fellers J."/>
        </authorList>
    </citation>
    <scope>NUCLEOTIDE SEQUENCE [LARGE SCALE GENOMIC DNA]</scope>
    <source>
        <strain evidence="3">1-1 BBBD Race 1</strain>
    </source>
</reference>
<feature type="compositionally biased region" description="Basic and acidic residues" evidence="1">
    <location>
        <begin position="28"/>
        <end position="84"/>
    </location>
</feature>
<feature type="transmembrane region" description="Helical" evidence="2">
    <location>
        <begin position="90"/>
        <end position="109"/>
    </location>
</feature>
<organism evidence="3">
    <name type="scientific">Puccinia triticina (isolate 1-1 / race 1 (BBBD))</name>
    <name type="common">Brown leaf rust fungus</name>
    <dbReference type="NCBI Taxonomy" id="630390"/>
    <lineage>
        <taxon>Eukaryota</taxon>
        <taxon>Fungi</taxon>
        <taxon>Dikarya</taxon>
        <taxon>Basidiomycota</taxon>
        <taxon>Pucciniomycotina</taxon>
        <taxon>Pucciniomycetes</taxon>
        <taxon>Pucciniales</taxon>
        <taxon>Pucciniaceae</taxon>
        <taxon>Puccinia</taxon>
    </lineage>
</organism>
<evidence type="ECO:0000313" key="5">
    <source>
        <dbReference type="Proteomes" id="UP000005240"/>
    </source>
</evidence>
<dbReference type="AlphaFoldDB" id="A0A180H2R6"/>
<evidence type="ECO:0000256" key="1">
    <source>
        <dbReference type="SAM" id="MobiDB-lite"/>
    </source>
</evidence>
<evidence type="ECO:0000256" key="2">
    <source>
        <dbReference type="SAM" id="Phobius"/>
    </source>
</evidence>
<evidence type="ECO:0000313" key="4">
    <source>
        <dbReference type="EnsemblFungi" id="PTTG_02370-t43_1-p1"/>
    </source>
</evidence>
<dbReference type="OrthoDB" id="2553651at2759"/>
<name>A0A180H2R6_PUCT1</name>
<reference evidence="4 5" key="3">
    <citation type="journal article" date="2017" name="G3 (Bethesda)">
        <title>Comparative analysis highlights variable genome content of wheat rusts and divergence of the mating loci.</title>
        <authorList>
            <person name="Cuomo C.A."/>
            <person name="Bakkeren G."/>
            <person name="Khalil H.B."/>
            <person name="Panwar V."/>
            <person name="Joly D."/>
            <person name="Linning R."/>
            <person name="Sakthikumar S."/>
            <person name="Song X."/>
            <person name="Adiconis X."/>
            <person name="Fan L."/>
            <person name="Goldberg J.M."/>
            <person name="Levin J.Z."/>
            <person name="Young S."/>
            <person name="Zeng Q."/>
            <person name="Anikster Y."/>
            <person name="Bruce M."/>
            <person name="Wang M."/>
            <person name="Yin C."/>
            <person name="McCallum B."/>
            <person name="Szabo L.J."/>
            <person name="Hulbert S."/>
            <person name="Chen X."/>
            <person name="Fellers J.P."/>
        </authorList>
    </citation>
    <scope>NUCLEOTIDE SEQUENCE</scope>
    <source>
        <strain evidence="4">isolate 1-1 / race 1 (BBBD)</strain>
        <strain evidence="5">Isolate 1-1 / race 1 (BBBD)</strain>
    </source>
</reference>
<evidence type="ECO:0000313" key="3">
    <source>
        <dbReference type="EMBL" id="OAV99101.1"/>
    </source>
</evidence>
<keyword evidence="2" id="KW-1133">Transmembrane helix</keyword>
<feature type="transmembrane region" description="Helical" evidence="2">
    <location>
        <begin position="121"/>
        <end position="140"/>
    </location>
</feature>
<sequence>MSYASVLAENAPPVDEQPKPDPNLLEGQGDHLPNEKREDDKSGENNDEHRSNHTNEDRSSSTVKEDQVKQEAKKVAKEGKRQLQDPKNQAAAISLVNVITLSATAFIALKYWNKPHWDKRVVSGLIVGVSAIMGGQGYLAKLFSNFQSKH</sequence>
<dbReference type="STRING" id="630390.A0A180H2R6"/>
<feature type="region of interest" description="Disordered" evidence="1">
    <location>
        <begin position="1"/>
        <end position="89"/>
    </location>
</feature>
<reference evidence="4" key="4">
    <citation type="submission" date="2025-05" db="UniProtKB">
        <authorList>
            <consortium name="EnsemblFungi"/>
        </authorList>
    </citation>
    <scope>IDENTIFICATION</scope>
    <source>
        <strain evidence="4">isolate 1-1 / race 1 (BBBD)</strain>
    </source>
</reference>
<accession>A0A180H2R6</accession>
<keyword evidence="2" id="KW-0472">Membrane</keyword>